<gene>
    <name evidence="5" type="primary">LOC130504719</name>
</gene>
<dbReference type="Gene3D" id="4.10.60.10">
    <property type="entry name" value="Zinc finger, CCHC-type"/>
    <property type="match status" value="1"/>
</dbReference>
<protein>
    <submittedName>
        <fullName evidence="5">Uncharacterized protein LOC130504719</fullName>
    </submittedName>
</protein>
<dbReference type="PANTHER" id="PTHR35046">
    <property type="entry name" value="ZINC KNUCKLE (CCHC-TYPE) FAMILY PROTEIN"/>
    <property type="match status" value="1"/>
</dbReference>
<dbReference type="OrthoDB" id="10058156at2759"/>
<dbReference type="Gene3D" id="3.10.10.10">
    <property type="entry name" value="HIV Type 1 Reverse Transcriptase, subunit A, domain 1"/>
    <property type="match status" value="1"/>
</dbReference>
<evidence type="ECO:0000313" key="5">
    <source>
        <dbReference type="RefSeq" id="XP_056855326.1"/>
    </source>
</evidence>
<dbReference type="SUPFAM" id="SSF56672">
    <property type="entry name" value="DNA/RNA polymerases"/>
    <property type="match status" value="1"/>
</dbReference>
<dbReference type="GO" id="GO:0008270">
    <property type="term" value="F:zinc ion binding"/>
    <property type="evidence" value="ECO:0007669"/>
    <property type="project" value="UniProtKB-KW"/>
</dbReference>
<feature type="compositionally biased region" description="Basic and acidic residues" evidence="2">
    <location>
        <begin position="130"/>
        <end position="158"/>
    </location>
</feature>
<organism evidence="4 5">
    <name type="scientific">Raphanus sativus</name>
    <name type="common">Radish</name>
    <name type="synonym">Raphanus raphanistrum var. sativus</name>
    <dbReference type="NCBI Taxonomy" id="3726"/>
    <lineage>
        <taxon>Eukaryota</taxon>
        <taxon>Viridiplantae</taxon>
        <taxon>Streptophyta</taxon>
        <taxon>Embryophyta</taxon>
        <taxon>Tracheophyta</taxon>
        <taxon>Spermatophyta</taxon>
        <taxon>Magnoliopsida</taxon>
        <taxon>eudicotyledons</taxon>
        <taxon>Gunneridae</taxon>
        <taxon>Pentapetalae</taxon>
        <taxon>rosids</taxon>
        <taxon>malvids</taxon>
        <taxon>Brassicales</taxon>
        <taxon>Brassicaceae</taxon>
        <taxon>Brassiceae</taxon>
        <taxon>Raphanus</taxon>
    </lineage>
</organism>
<name>A0A9W3CV08_RAPSA</name>
<reference evidence="5" key="1">
    <citation type="submission" date="2025-08" db="UniProtKB">
        <authorList>
            <consortium name="RefSeq"/>
        </authorList>
    </citation>
    <scope>IDENTIFICATION</scope>
    <source>
        <tissue evidence="5">Leaf</tissue>
    </source>
</reference>
<dbReference type="InterPro" id="IPR043502">
    <property type="entry name" value="DNA/RNA_pol_sf"/>
</dbReference>
<dbReference type="Pfam" id="PF00098">
    <property type="entry name" value="zf-CCHC"/>
    <property type="match status" value="1"/>
</dbReference>
<proteinExistence type="predicted"/>
<keyword evidence="1" id="KW-0863">Zinc-finger</keyword>
<evidence type="ECO:0000256" key="2">
    <source>
        <dbReference type="SAM" id="MobiDB-lite"/>
    </source>
</evidence>
<dbReference type="PROSITE" id="PS50158">
    <property type="entry name" value="ZF_CCHC"/>
    <property type="match status" value="1"/>
</dbReference>
<dbReference type="InterPro" id="IPR043128">
    <property type="entry name" value="Rev_trsase/Diguanyl_cyclase"/>
</dbReference>
<evidence type="ECO:0000256" key="1">
    <source>
        <dbReference type="PROSITE-ProRule" id="PRU00047"/>
    </source>
</evidence>
<keyword evidence="4" id="KW-1185">Reference proteome</keyword>
<dbReference type="Proteomes" id="UP000504610">
    <property type="component" value="Unplaced"/>
</dbReference>
<dbReference type="PANTHER" id="PTHR35046:SF9">
    <property type="entry name" value="RNA-DIRECTED DNA POLYMERASE"/>
    <property type="match status" value="1"/>
</dbReference>
<feature type="compositionally biased region" description="Polar residues" evidence="2">
    <location>
        <begin position="114"/>
        <end position="129"/>
    </location>
</feature>
<sequence>MDWEKRLEYIFECYGYGEHKKVALAAAQLTENAIAWWDRNVAERRRNRFGAVTTWADMKYLLRSVEEYFEEFEKLMNSLELEESEEALMAQFIDGLQERISRKVEKQIKRKTTTSRSRNPQPWTSNVNKPSDKGKAVEIDSRFKSKNDDSNKGPRQDQNKGTNNQRARDVTCFRCQGRGHMARECPNQRVMTITTNGDYESQDEAEMEAMDSGEEVEYPDTGELLVTRRVTEQAKISFSIGKYQDEVVCDVVPMQAGHILLGRPWQFDRATFHNGRTNYYSFKFKDRKYNLAPLNPSEVHELQAKMNKEDQTLSAQGTVLLMVLKECLSIGSSNTQLPKQAHAVLDKFQDLFPEEIPAGLPPIRGIEHQIDLVPGSALPNKPAYRMNPEETKELEKQVQDLMDKGYIRESLSPCAVPVLLVPKKDGSWRIKSLDEHLNHLELVLLTLRKEGLYANLKKCTFCTDQLVFLGFVVSKQGLQVDEEKIKAIQEWPLPTSIAHVRSFHGLASFYRRFYKKGKENVVADALSRRHALITTMDAKVLGFEHIKEL</sequence>
<dbReference type="Gene3D" id="3.30.70.270">
    <property type="match status" value="2"/>
</dbReference>
<evidence type="ECO:0000259" key="3">
    <source>
        <dbReference type="PROSITE" id="PS50158"/>
    </source>
</evidence>
<dbReference type="AlphaFoldDB" id="A0A9W3CV08"/>
<dbReference type="RefSeq" id="XP_056855326.1">
    <property type="nucleotide sequence ID" value="XM_056999346.1"/>
</dbReference>
<dbReference type="SUPFAM" id="SSF57756">
    <property type="entry name" value="Retrovirus zinc finger-like domains"/>
    <property type="match status" value="1"/>
</dbReference>
<accession>A0A9W3CV08</accession>
<feature type="domain" description="CCHC-type" evidence="3">
    <location>
        <begin position="172"/>
        <end position="187"/>
    </location>
</feature>
<evidence type="ECO:0000313" key="4">
    <source>
        <dbReference type="Proteomes" id="UP000504610"/>
    </source>
</evidence>
<dbReference type="InterPro" id="IPR001878">
    <property type="entry name" value="Znf_CCHC"/>
</dbReference>
<dbReference type="SMART" id="SM00343">
    <property type="entry name" value="ZnF_C2HC"/>
    <property type="match status" value="1"/>
</dbReference>
<dbReference type="InterPro" id="IPR036875">
    <property type="entry name" value="Znf_CCHC_sf"/>
</dbReference>
<dbReference type="GeneID" id="130504719"/>
<keyword evidence="1" id="KW-0479">Metal-binding</keyword>
<feature type="region of interest" description="Disordered" evidence="2">
    <location>
        <begin position="105"/>
        <end position="165"/>
    </location>
</feature>
<keyword evidence="1" id="KW-0862">Zinc</keyword>
<dbReference type="GO" id="GO:0003676">
    <property type="term" value="F:nucleic acid binding"/>
    <property type="evidence" value="ECO:0007669"/>
    <property type="project" value="InterPro"/>
</dbReference>
<dbReference type="KEGG" id="rsz:130504719"/>